<dbReference type="AlphaFoldDB" id="A0A8B0SMY7"/>
<evidence type="ECO:0000313" key="2">
    <source>
        <dbReference type="EMBL" id="MBO0613495.1"/>
    </source>
</evidence>
<name>A0A8B0SMY7_9GAMM</name>
<sequence length="595" mass="68383">MIQFPYGISDFQRIRSQGMLYFDRTAHIPAIEAAGDQLVFLRPRRFGKSLLLSTLANYYDRHTADDFPALFGDLAIGKNPTAEHNQYLILRWDFSKVSGQGDIEQIKRNLFEHINVAIEEFVEKYRHTLTSAVTILPHNAIASFESLAGVVKNSGHTVYLLIDEYDNFANEILTSDPRDRVRYHDLLEGEGVLKTLFKVIKASASEGKISRVFITGVSPVVLSDMTSGYNVATSIYLDERFNALCGVTQDELTLLLQQILQAHQQDSSKITSILDVMRRFYNGYRFCEVLTLPLVYNPTLSFYFLRHYQQNGDMPRQMLDGNLAMDAGRIRYIVNLPAGAAVIDQILDETRTTPLRQLETRFGVEQLQRVQHDPTYMLSLLYFFGVLTIADVDGMGRLVLAIPNLVIRGVYVEQLKEQTLPRFEDQQTAQYLAENFYQTADLQPVVEFVEKKYFAVFSNRDYRWSNELTVKTAFMTLLFNDLYYIMDSEAVIQRRYSDLLMIIRPNMRRFPLLKDIVLEFKYVSLADAKLTAEQVRNQSREALTALPVVQTAMQAALTQLQDYRQALETKYQQPERLHCLAVVSLGFERVLWEAC</sequence>
<dbReference type="Proteomes" id="UP000664466">
    <property type="component" value="Unassembled WGS sequence"/>
</dbReference>
<evidence type="ECO:0000313" key="4">
    <source>
        <dbReference type="Proteomes" id="UP000664466"/>
    </source>
</evidence>
<feature type="domain" description="AAA-ATPase-like" evidence="1">
    <location>
        <begin position="5"/>
        <end position="225"/>
    </location>
</feature>
<proteinExistence type="predicted"/>
<dbReference type="PANTHER" id="PTHR34825">
    <property type="entry name" value="CONSERVED PROTEIN, WITH A WEAK D-GALACTARATE DEHYDRATASE/ALTRONATE HYDROLASE DOMAIN"/>
    <property type="match status" value="1"/>
</dbReference>
<dbReference type="EMBL" id="JAFMPM010000006">
    <property type="protein sequence ID" value="MBO0613495.1"/>
    <property type="molecule type" value="Genomic_DNA"/>
</dbReference>
<dbReference type="Pfam" id="PF08011">
    <property type="entry name" value="PDDEXK_9"/>
    <property type="match status" value="1"/>
</dbReference>
<dbReference type="RefSeq" id="WP_207251187.1">
    <property type="nucleotide sequence ID" value="NZ_JAFMPM010000006.1"/>
</dbReference>
<protein>
    <submittedName>
        <fullName evidence="3">AAA family ATPase</fullName>
    </submittedName>
</protein>
<accession>A0A8B0SMY7</accession>
<evidence type="ECO:0000259" key="1">
    <source>
        <dbReference type="Pfam" id="PF09820"/>
    </source>
</evidence>
<dbReference type="InterPro" id="IPR018631">
    <property type="entry name" value="AAA-ATPase-like_dom"/>
</dbReference>
<evidence type="ECO:0000313" key="3">
    <source>
        <dbReference type="EMBL" id="QTX11077.1"/>
    </source>
</evidence>
<dbReference type="PANTHER" id="PTHR34825:SF2">
    <property type="entry name" value="AAA-ATPASE-LIKE DOMAIN-CONTAINING PROTEIN"/>
    <property type="match status" value="1"/>
</dbReference>
<gene>
    <name evidence="3" type="ORF">J1836_001530</name>
    <name evidence="2" type="ORF">J1836_11285</name>
</gene>
<reference evidence="3" key="2">
    <citation type="submission" date="2021-04" db="EMBL/GenBank/DDBJ databases">
        <title>Complete Genome and methylome analysis of Thiothrix fructosivorans ATCC 49748.</title>
        <authorList>
            <person name="Fomenkov A."/>
            <person name="Sun L."/>
            <person name="Vincze T."/>
            <person name="Grabovich M.Y."/>
            <person name="Roberts R.J."/>
        </authorList>
    </citation>
    <scope>NUCLEOTIDE SEQUENCE</scope>
    <source>
        <strain evidence="3">ATCC 49748</strain>
    </source>
</reference>
<organism evidence="3">
    <name type="scientific">Thiothrix fructosivorans</name>
    <dbReference type="NCBI Taxonomy" id="111770"/>
    <lineage>
        <taxon>Bacteria</taxon>
        <taxon>Pseudomonadati</taxon>
        <taxon>Pseudomonadota</taxon>
        <taxon>Gammaproteobacteria</taxon>
        <taxon>Thiotrichales</taxon>
        <taxon>Thiotrichaceae</taxon>
        <taxon>Thiothrix</taxon>
    </lineage>
</organism>
<dbReference type="EMBL" id="CP072748">
    <property type="protein sequence ID" value="QTX11077.1"/>
    <property type="molecule type" value="Genomic_DNA"/>
</dbReference>
<keyword evidence="4" id="KW-1185">Reference proteome</keyword>
<dbReference type="InterPro" id="IPR012547">
    <property type="entry name" value="PDDEXK_9"/>
</dbReference>
<reference evidence="2 4" key="1">
    <citation type="submission" date="2021-03" db="EMBL/GenBank/DDBJ databases">
        <title>Draft genome and methylome analysis of Thiotrix fructosivoruns ATCC 49748.</title>
        <authorList>
            <person name="Fomenkov A."/>
            <person name="Grabovich M.Y."/>
            <person name="Roberts R.J."/>
        </authorList>
    </citation>
    <scope>NUCLEOTIDE SEQUENCE [LARGE SCALE GENOMIC DNA]</scope>
    <source>
        <strain evidence="2 4">ATCC 49748</strain>
    </source>
</reference>
<dbReference type="Pfam" id="PF09820">
    <property type="entry name" value="AAA-ATPase_like"/>
    <property type="match status" value="1"/>
</dbReference>